<accession>A0A8R1DXX2</accession>
<keyword evidence="2" id="KW-1185">Reference proteome</keyword>
<evidence type="ECO:0000313" key="2">
    <source>
        <dbReference type="Proteomes" id="UP000005237"/>
    </source>
</evidence>
<organism evidence="1 2">
    <name type="scientific">Caenorhabditis japonica</name>
    <dbReference type="NCBI Taxonomy" id="281687"/>
    <lineage>
        <taxon>Eukaryota</taxon>
        <taxon>Metazoa</taxon>
        <taxon>Ecdysozoa</taxon>
        <taxon>Nematoda</taxon>
        <taxon>Chromadorea</taxon>
        <taxon>Rhabditida</taxon>
        <taxon>Rhabditina</taxon>
        <taxon>Rhabditomorpha</taxon>
        <taxon>Rhabditoidea</taxon>
        <taxon>Rhabditidae</taxon>
        <taxon>Peloderinae</taxon>
        <taxon>Caenorhabditis</taxon>
    </lineage>
</organism>
<reference evidence="2" key="1">
    <citation type="submission" date="2010-08" db="EMBL/GenBank/DDBJ databases">
        <authorList>
            <consortium name="Caenorhabditis japonica Sequencing Consortium"/>
            <person name="Wilson R.K."/>
        </authorList>
    </citation>
    <scope>NUCLEOTIDE SEQUENCE [LARGE SCALE GENOMIC DNA]</scope>
    <source>
        <strain evidence="2">DF5081</strain>
    </source>
</reference>
<proteinExistence type="predicted"/>
<protein>
    <submittedName>
        <fullName evidence="1">Uncharacterized protein</fullName>
    </submittedName>
</protein>
<dbReference type="Proteomes" id="UP000005237">
    <property type="component" value="Unassembled WGS sequence"/>
</dbReference>
<evidence type="ECO:0000313" key="1">
    <source>
        <dbReference type="EnsemblMetazoa" id="CJA14268.1"/>
    </source>
</evidence>
<sequence>MFLMTSMLTSLQKEDGGARKVAKVQQKVEKVLRMKPRDLFDVDHKLTFDRQISTF</sequence>
<name>A0A8R1DXX2_CAEJA</name>
<reference evidence="1" key="2">
    <citation type="submission" date="2022-06" db="UniProtKB">
        <authorList>
            <consortium name="EnsemblMetazoa"/>
        </authorList>
    </citation>
    <scope>IDENTIFICATION</scope>
    <source>
        <strain evidence="1">DF5081</strain>
    </source>
</reference>
<dbReference type="EnsemblMetazoa" id="CJA14268.1">
    <property type="protein sequence ID" value="CJA14268.1"/>
    <property type="gene ID" value="WBGene00133472"/>
</dbReference>